<feature type="domain" description="MacB-like periplasmic core" evidence="9">
    <location>
        <begin position="8"/>
        <end position="223"/>
    </location>
</feature>
<dbReference type="InterPro" id="IPR003838">
    <property type="entry name" value="ABC3_permease_C"/>
</dbReference>
<keyword evidence="11" id="KW-1185">Reference proteome</keyword>
<keyword evidence="3 7" id="KW-0812">Transmembrane</keyword>
<dbReference type="EMBL" id="BAABJP010000044">
    <property type="protein sequence ID" value="GAA5170556.1"/>
    <property type="molecule type" value="Genomic_DNA"/>
</dbReference>
<keyword evidence="2" id="KW-1003">Cell membrane</keyword>
<evidence type="ECO:0000256" key="7">
    <source>
        <dbReference type="SAM" id="Phobius"/>
    </source>
</evidence>
<dbReference type="PANTHER" id="PTHR30572">
    <property type="entry name" value="MEMBRANE COMPONENT OF TRANSPORTER-RELATED"/>
    <property type="match status" value="1"/>
</dbReference>
<sequence>MRSNRLRSLLTTMGIVIGVGAVIVLVALGNGMQAGFDEQFSRLANQLTVSKADGMGSARDLTDQDVEALKDKAHTPDIASVTPTTGGTAVLSAGQATTRAKTVGAPDEYLDVSDRSMAFGSWISRAEQRSGAKVAVIGQDTVSELWGRSANLAEVVGQEVRIGRTPFKVIGVLARDKQQDKVAIVPMEAARAYLTGSGNVVEQIIVKATGAATVPAATEQVNRVLDSQHRIRTEKDRDFNVRGYQNMLDRRNEYMTFLTVFTTAVAAISLVVGGIGVANIMLVSVTERTREIGIRKAIGAPRRAILKQFLIEAVVLTGLGGLAGVAIGVGLSMIGSFALPKLFPAFPVPIVTMLPVLVAFGVSLAIGVVAGGYPAHRAARLRPIEALRFE</sequence>
<dbReference type="PANTHER" id="PTHR30572:SF4">
    <property type="entry name" value="ABC TRANSPORTER PERMEASE YTRF"/>
    <property type="match status" value="1"/>
</dbReference>
<evidence type="ECO:0000256" key="4">
    <source>
        <dbReference type="ARBA" id="ARBA00022989"/>
    </source>
</evidence>
<protein>
    <submittedName>
        <fullName evidence="10">ABC transporter permease</fullName>
    </submittedName>
</protein>
<comment type="subcellular location">
    <subcellularLocation>
        <location evidence="1">Cell membrane</location>
        <topology evidence="1">Multi-pass membrane protein</topology>
    </subcellularLocation>
</comment>
<dbReference type="InterPro" id="IPR025857">
    <property type="entry name" value="MacB_PCD"/>
</dbReference>
<dbReference type="RefSeq" id="WP_185059989.1">
    <property type="nucleotide sequence ID" value="NZ_BAABJP010000044.1"/>
</dbReference>
<feature type="transmembrane region" description="Helical" evidence="7">
    <location>
        <begin position="350"/>
        <end position="373"/>
    </location>
</feature>
<feature type="transmembrane region" description="Helical" evidence="7">
    <location>
        <begin position="12"/>
        <end position="32"/>
    </location>
</feature>
<proteinExistence type="inferred from homology"/>
<organism evidence="10 11">
    <name type="scientific">Pseudonocardia eucalypti</name>
    <dbReference type="NCBI Taxonomy" id="648755"/>
    <lineage>
        <taxon>Bacteria</taxon>
        <taxon>Bacillati</taxon>
        <taxon>Actinomycetota</taxon>
        <taxon>Actinomycetes</taxon>
        <taxon>Pseudonocardiales</taxon>
        <taxon>Pseudonocardiaceae</taxon>
        <taxon>Pseudonocardia</taxon>
    </lineage>
</organism>
<evidence type="ECO:0000259" key="8">
    <source>
        <dbReference type="Pfam" id="PF02687"/>
    </source>
</evidence>
<dbReference type="Pfam" id="PF12704">
    <property type="entry name" value="MacB_PCD"/>
    <property type="match status" value="1"/>
</dbReference>
<feature type="transmembrane region" description="Helical" evidence="7">
    <location>
        <begin position="309"/>
        <end position="338"/>
    </location>
</feature>
<dbReference type="Pfam" id="PF02687">
    <property type="entry name" value="FtsX"/>
    <property type="match status" value="1"/>
</dbReference>
<evidence type="ECO:0000256" key="5">
    <source>
        <dbReference type="ARBA" id="ARBA00023136"/>
    </source>
</evidence>
<dbReference type="Proteomes" id="UP001428817">
    <property type="component" value="Unassembled WGS sequence"/>
</dbReference>
<evidence type="ECO:0000256" key="1">
    <source>
        <dbReference type="ARBA" id="ARBA00004651"/>
    </source>
</evidence>
<feature type="transmembrane region" description="Helical" evidence="7">
    <location>
        <begin position="254"/>
        <end position="282"/>
    </location>
</feature>
<comment type="similarity">
    <text evidence="6">Belongs to the ABC-4 integral membrane protein family.</text>
</comment>
<dbReference type="InterPro" id="IPR050250">
    <property type="entry name" value="Macrolide_Exporter_MacB"/>
</dbReference>
<feature type="domain" description="ABC3 transporter permease C-terminal" evidence="8">
    <location>
        <begin position="265"/>
        <end position="381"/>
    </location>
</feature>
<accession>A0ABP9R2E0</accession>
<evidence type="ECO:0000256" key="3">
    <source>
        <dbReference type="ARBA" id="ARBA00022692"/>
    </source>
</evidence>
<name>A0ABP9R2E0_9PSEU</name>
<evidence type="ECO:0000256" key="6">
    <source>
        <dbReference type="ARBA" id="ARBA00038076"/>
    </source>
</evidence>
<evidence type="ECO:0000256" key="2">
    <source>
        <dbReference type="ARBA" id="ARBA00022475"/>
    </source>
</evidence>
<comment type="caution">
    <text evidence="10">The sequence shown here is derived from an EMBL/GenBank/DDBJ whole genome shotgun (WGS) entry which is preliminary data.</text>
</comment>
<keyword evidence="4 7" id="KW-1133">Transmembrane helix</keyword>
<keyword evidence="5 7" id="KW-0472">Membrane</keyword>
<evidence type="ECO:0000259" key="9">
    <source>
        <dbReference type="Pfam" id="PF12704"/>
    </source>
</evidence>
<reference evidence="11" key="1">
    <citation type="journal article" date="2019" name="Int. J. Syst. Evol. Microbiol.">
        <title>The Global Catalogue of Microorganisms (GCM) 10K type strain sequencing project: providing services to taxonomists for standard genome sequencing and annotation.</title>
        <authorList>
            <consortium name="The Broad Institute Genomics Platform"/>
            <consortium name="The Broad Institute Genome Sequencing Center for Infectious Disease"/>
            <person name="Wu L."/>
            <person name="Ma J."/>
        </authorList>
    </citation>
    <scope>NUCLEOTIDE SEQUENCE [LARGE SCALE GENOMIC DNA]</scope>
    <source>
        <strain evidence="11">JCM 18303</strain>
    </source>
</reference>
<evidence type="ECO:0000313" key="11">
    <source>
        <dbReference type="Proteomes" id="UP001428817"/>
    </source>
</evidence>
<evidence type="ECO:0000313" key="10">
    <source>
        <dbReference type="EMBL" id="GAA5170556.1"/>
    </source>
</evidence>
<gene>
    <name evidence="10" type="ORF">GCM10023321_67880</name>
</gene>